<comment type="caution">
    <text evidence="2">The sequence shown here is derived from an EMBL/GenBank/DDBJ whole genome shotgun (WGS) entry which is preliminary data.</text>
</comment>
<evidence type="ECO:0000313" key="3">
    <source>
        <dbReference type="Proteomes" id="UP000070549"/>
    </source>
</evidence>
<name>A0A133VGG5_9EURY</name>
<organism evidence="2 3">
    <name type="scientific">candidate division MSBL1 archaeon SCGC-AAA382A03</name>
    <dbReference type="NCBI Taxonomy" id="1698278"/>
    <lineage>
        <taxon>Archaea</taxon>
        <taxon>Methanobacteriati</taxon>
        <taxon>Methanobacteriota</taxon>
        <taxon>candidate division MSBL1</taxon>
    </lineage>
</organism>
<dbReference type="Pfam" id="PF01048">
    <property type="entry name" value="PNP_UDP_1"/>
    <property type="match status" value="1"/>
</dbReference>
<dbReference type="InterPro" id="IPR035994">
    <property type="entry name" value="Nucleoside_phosphorylase_sf"/>
</dbReference>
<dbReference type="Proteomes" id="UP000070549">
    <property type="component" value="Unassembled WGS sequence"/>
</dbReference>
<sequence>MDEDSITFKTEGGKEYHLKIDRMNSNILSAGSPGRVQKIAKYLDKSEIQEGSRKMTVVHGKYQKLPISAFSTGMGPASAAITVPEAIEAAEDPITLLRIGTAGSLQSHVKAGDIVIGTGAIRDESTTTAVVDSEYPSIANSELVPIMIAAAEKHGFEMKENLWPGITHVKDDLYFKETPHFSPSRDRMEPKLQSYREMGALSTSMEFSVYTIMRDFYKYQKKRDISVGLFLGIVAETKKKHSVKVDKKTKKKLENDMIKIGLDTLQITNDLRKGKKTDIDFEEIIRKLI</sequence>
<dbReference type="AlphaFoldDB" id="A0A133VGG5"/>
<dbReference type="PANTHER" id="PTHR43691:SF11">
    <property type="entry name" value="FI09636P-RELATED"/>
    <property type="match status" value="1"/>
</dbReference>
<keyword evidence="3" id="KW-1185">Reference proteome</keyword>
<dbReference type="GO" id="GO:0005829">
    <property type="term" value="C:cytosol"/>
    <property type="evidence" value="ECO:0007669"/>
    <property type="project" value="TreeGrafter"/>
</dbReference>
<dbReference type="InterPro" id="IPR000845">
    <property type="entry name" value="Nucleoside_phosphorylase_d"/>
</dbReference>
<accession>A0A133VGG5</accession>
<dbReference type="Gene3D" id="3.40.50.1580">
    <property type="entry name" value="Nucleoside phosphorylase domain"/>
    <property type="match status" value="1"/>
</dbReference>
<dbReference type="PANTHER" id="PTHR43691">
    <property type="entry name" value="URIDINE PHOSPHORYLASE"/>
    <property type="match status" value="1"/>
</dbReference>
<evidence type="ECO:0000313" key="2">
    <source>
        <dbReference type="EMBL" id="KXB05538.1"/>
    </source>
</evidence>
<dbReference type="SUPFAM" id="SSF53167">
    <property type="entry name" value="Purine and uridine phosphorylases"/>
    <property type="match status" value="1"/>
</dbReference>
<proteinExistence type="predicted"/>
<reference evidence="2 3" key="1">
    <citation type="journal article" date="2016" name="Sci. Rep.">
        <title>Metabolic traits of an uncultured archaeal lineage -MSBL1- from brine pools of the Red Sea.</title>
        <authorList>
            <person name="Mwirichia R."/>
            <person name="Alam I."/>
            <person name="Rashid M."/>
            <person name="Vinu M."/>
            <person name="Ba-Alawi W."/>
            <person name="Anthony Kamau A."/>
            <person name="Kamanda Ngugi D."/>
            <person name="Goker M."/>
            <person name="Klenk H.P."/>
            <person name="Bajic V."/>
            <person name="Stingl U."/>
        </authorList>
    </citation>
    <scope>NUCLEOTIDE SEQUENCE [LARGE SCALE GENOMIC DNA]</scope>
    <source>
        <strain evidence="2">SCGC-AAA382A03</strain>
    </source>
</reference>
<evidence type="ECO:0000259" key="1">
    <source>
        <dbReference type="Pfam" id="PF01048"/>
    </source>
</evidence>
<protein>
    <recommendedName>
        <fullName evidence="1">Nucleoside phosphorylase domain-containing protein</fullName>
    </recommendedName>
</protein>
<dbReference type="GO" id="GO:0009116">
    <property type="term" value="P:nucleoside metabolic process"/>
    <property type="evidence" value="ECO:0007669"/>
    <property type="project" value="InterPro"/>
</dbReference>
<gene>
    <name evidence="2" type="ORF">AKJ49_00575</name>
</gene>
<dbReference type="EMBL" id="LHYC01000010">
    <property type="protein sequence ID" value="KXB05538.1"/>
    <property type="molecule type" value="Genomic_DNA"/>
</dbReference>
<feature type="domain" description="Nucleoside phosphorylase" evidence="1">
    <location>
        <begin position="30"/>
        <end position="208"/>
    </location>
</feature>
<dbReference type="GO" id="GO:0003824">
    <property type="term" value="F:catalytic activity"/>
    <property type="evidence" value="ECO:0007669"/>
    <property type="project" value="InterPro"/>
</dbReference>